<reference evidence="1" key="1">
    <citation type="submission" date="2023-08" db="EMBL/GenBank/DDBJ databases">
        <title>Lactobacillus from the Female Urinary Tract.</title>
        <authorList>
            <person name="Stegman N."/>
            <person name="Jackson B."/>
            <person name="Steiling M."/>
            <person name="Sedano C."/>
            <person name="Wolfe A."/>
            <person name="Putonti C."/>
        </authorList>
    </citation>
    <scope>NUCLEOTIDE SEQUENCE</scope>
    <source>
        <strain evidence="1">UMB5661</strain>
    </source>
</reference>
<protein>
    <recommendedName>
        <fullName evidence="3">DUF1801 domain-containing protein</fullName>
    </recommendedName>
</protein>
<dbReference type="EMBL" id="JAVTXN010000037">
    <property type="protein sequence ID" value="MDT9609962.1"/>
    <property type="molecule type" value="Genomic_DNA"/>
</dbReference>
<sequence>MLNRINLNTPKAVIEANGILIPDSFSTYETFYLPLKYPVCALVFFNQQEHDIEAYYGYANDVQMYADITNPANVGCDQAGKFAVIIGETNELSLSKQQTKELIALLKTRMKSISKN</sequence>
<name>A0AAW8WMS4_9LACO</name>
<proteinExistence type="predicted"/>
<evidence type="ECO:0008006" key="3">
    <source>
        <dbReference type="Google" id="ProtNLM"/>
    </source>
</evidence>
<organism evidence="1 2">
    <name type="scientific">Lactobacillus crispatus</name>
    <dbReference type="NCBI Taxonomy" id="47770"/>
    <lineage>
        <taxon>Bacteria</taxon>
        <taxon>Bacillati</taxon>
        <taxon>Bacillota</taxon>
        <taxon>Bacilli</taxon>
        <taxon>Lactobacillales</taxon>
        <taxon>Lactobacillaceae</taxon>
        <taxon>Lactobacillus</taxon>
    </lineage>
</organism>
<comment type="caution">
    <text evidence="1">The sequence shown here is derived from an EMBL/GenBank/DDBJ whole genome shotgun (WGS) entry which is preliminary data.</text>
</comment>
<dbReference type="Proteomes" id="UP001253287">
    <property type="component" value="Unassembled WGS sequence"/>
</dbReference>
<evidence type="ECO:0000313" key="1">
    <source>
        <dbReference type="EMBL" id="MDT9609962.1"/>
    </source>
</evidence>
<dbReference type="RefSeq" id="WP_315689290.1">
    <property type="nucleotide sequence ID" value="NZ_JAVTXG010000036.1"/>
</dbReference>
<gene>
    <name evidence="1" type="ORF">RON39_07465</name>
</gene>
<dbReference type="AlphaFoldDB" id="A0AAW8WMS4"/>
<evidence type="ECO:0000313" key="2">
    <source>
        <dbReference type="Proteomes" id="UP001253287"/>
    </source>
</evidence>
<accession>A0AAW8WMS4</accession>